<dbReference type="PROSITE" id="PS51689">
    <property type="entry name" value="SAM_RNA_A_N6_MT"/>
    <property type="match status" value="1"/>
</dbReference>
<dbReference type="Gene3D" id="3.40.50.150">
    <property type="entry name" value="Vaccinia Virus protein VP39"/>
    <property type="match status" value="1"/>
</dbReference>
<comment type="caution">
    <text evidence="8">The sequence shown here is derived from an EMBL/GenBank/DDBJ whole genome shotgun (WGS) entry which is preliminary data.</text>
</comment>
<keyword evidence="3 5" id="KW-0949">S-adenosyl-L-methionine</keyword>
<evidence type="ECO:0000256" key="6">
    <source>
        <dbReference type="SAM" id="MobiDB-lite"/>
    </source>
</evidence>
<dbReference type="SMART" id="SM00650">
    <property type="entry name" value="rADc"/>
    <property type="match status" value="1"/>
</dbReference>
<dbReference type="EMBL" id="BAABDD010000004">
    <property type="protein sequence ID" value="GAA3732557.1"/>
    <property type="molecule type" value="Genomic_DNA"/>
</dbReference>
<name>A0ABP7F6P0_9ACTN</name>
<dbReference type="InterPro" id="IPR029063">
    <property type="entry name" value="SAM-dependent_MTases_sf"/>
</dbReference>
<accession>A0ABP7F6P0</accession>
<evidence type="ECO:0000313" key="8">
    <source>
        <dbReference type="EMBL" id="GAA3732557.1"/>
    </source>
</evidence>
<dbReference type="NCBIfam" id="NF000499">
    <property type="entry name" value="Erm23S_rRNA_broad"/>
    <property type="match status" value="1"/>
</dbReference>
<feature type="binding site" evidence="5">
    <location>
        <position position="41"/>
    </location>
    <ligand>
        <name>S-adenosyl-L-methionine</name>
        <dbReference type="ChEBI" id="CHEBI:59789"/>
    </ligand>
</feature>
<feature type="compositionally biased region" description="Basic residues" evidence="6">
    <location>
        <begin position="266"/>
        <end position="279"/>
    </location>
</feature>
<dbReference type="CDD" id="cd02440">
    <property type="entry name" value="AdoMet_MTases"/>
    <property type="match status" value="1"/>
</dbReference>
<evidence type="ECO:0000256" key="5">
    <source>
        <dbReference type="PROSITE-ProRule" id="PRU01026"/>
    </source>
</evidence>
<feature type="region of interest" description="Disordered" evidence="6">
    <location>
        <begin position="253"/>
        <end position="279"/>
    </location>
</feature>
<comment type="similarity">
    <text evidence="5">Belongs to the class I-like SAM-binding methyltransferase superfamily. rRNA adenine N(6)-methyltransferase family.</text>
</comment>
<evidence type="ECO:0000256" key="1">
    <source>
        <dbReference type="ARBA" id="ARBA00022603"/>
    </source>
</evidence>
<proteinExistence type="inferred from homology"/>
<feature type="binding site" evidence="5">
    <location>
        <position position="85"/>
    </location>
    <ligand>
        <name>S-adenosyl-L-methionine</name>
        <dbReference type="ChEBI" id="CHEBI:59789"/>
    </ligand>
</feature>
<reference evidence="9" key="1">
    <citation type="journal article" date="2019" name="Int. J. Syst. Evol. Microbiol.">
        <title>The Global Catalogue of Microorganisms (GCM) 10K type strain sequencing project: providing services to taxonomists for standard genome sequencing and annotation.</title>
        <authorList>
            <consortium name="The Broad Institute Genomics Platform"/>
            <consortium name="The Broad Institute Genome Sequencing Center for Infectious Disease"/>
            <person name="Wu L."/>
            <person name="Ma J."/>
        </authorList>
    </citation>
    <scope>NUCLEOTIDE SEQUENCE [LARGE SCALE GENOMIC DNA]</scope>
    <source>
        <strain evidence="9">JCM 17137</strain>
    </source>
</reference>
<gene>
    <name evidence="8" type="ORF">GCM10022402_11400</name>
</gene>
<keyword evidence="9" id="KW-1185">Reference proteome</keyword>
<keyword evidence="1 5" id="KW-0489">Methyltransferase</keyword>
<evidence type="ECO:0000256" key="4">
    <source>
        <dbReference type="ARBA" id="ARBA00022884"/>
    </source>
</evidence>
<evidence type="ECO:0000256" key="2">
    <source>
        <dbReference type="ARBA" id="ARBA00022679"/>
    </source>
</evidence>
<organism evidence="8 9">
    <name type="scientific">Salinactinospora qingdaonensis</name>
    <dbReference type="NCBI Taxonomy" id="702744"/>
    <lineage>
        <taxon>Bacteria</taxon>
        <taxon>Bacillati</taxon>
        <taxon>Actinomycetota</taxon>
        <taxon>Actinomycetes</taxon>
        <taxon>Streptosporangiales</taxon>
        <taxon>Nocardiopsidaceae</taxon>
        <taxon>Salinactinospora</taxon>
    </lineage>
</organism>
<keyword evidence="2 5" id="KW-0808">Transferase</keyword>
<sequence>MPSSYAGGPHELGQNLLVDRGVISAIDALIARTTGPIVELGPGDGALTLPLSRLGRNLTVVEVDPKRARRLDRRTPDHVVVHTGDALTYRFPRHPHVIVGNIPFHLTTRLLRRILAASHWSSATLLVQWEVARRRAGVGGATLLTASWWPWYEFTLHQRVPARAFRPVPGVDGGLLTMTRRATPLVADRAPYQRFVKEVFTGRGRGVQEVLTRTGRFGTAALRGWLREHRVSPQALPKDLTAHQWASLWHLASQTAPTPPSPSRSHGSRRSRPTNNRRR</sequence>
<evidence type="ECO:0000313" key="9">
    <source>
        <dbReference type="Proteomes" id="UP001500908"/>
    </source>
</evidence>
<evidence type="ECO:0000256" key="3">
    <source>
        <dbReference type="ARBA" id="ARBA00022691"/>
    </source>
</evidence>
<feature type="binding site" evidence="5">
    <location>
        <position position="62"/>
    </location>
    <ligand>
        <name>S-adenosyl-L-methionine</name>
        <dbReference type="ChEBI" id="CHEBI:59789"/>
    </ligand>
</feature>
<dbReference type="PANTHER" id="PTHR11727:SF7">
    <property type="entry name" value="DIMETHYLADENOSINE TRANSFERASE-RELATED"/>
    <property type="match status" value="1"/>
</dbReference>
<dbReference type="InterPro" id="IPR001737">
    <property type="entry name" value="KsgA/Erm"/>
</dbReference>
<dbReference type="Proteomes" id="UP001500908">
    <property type="component" value="Unassembled WGS sequence"/>
</dbReference>
<dbReference type="Pfam" id="PF00398">
    <property type="entry name" value="RrnaAD"/>
    <property type="match status" value="1"/>
</dbReference>
<dbReference type="InterPro" id="IPR020598">
    <property type="entry name" value="rRNA_Ade_methylase_Trfase_N"/>
</dbReference>
<evidence type="ECO:0000259" key="7">
    <source>
        <dbReference type="SMART" id="SM00650"/>
    </source>
</evidence>
<feature type="binding site" evidence="5">
    <location>
        <position position="17"/>
    </location>
    <ligand>
        <name>S-adenosyl-L-methionine</name>
        <dbReference type="ChEBI" id="CHEBI:59789"/>
    </ligand>
</feature>
<dbReference type="InterPro" id="IPR020596">
    <property type="entry name" value="rRNA_Ade_Mease_Trfase_CS"/>
</dbReference>
<protein>
    <recommendedName>
        <fullName evidence="7">Ribosomal RNA adenine methylase transferase N-terminal domain-containing protein</fullName>
    </recommendedName>
</protein>
<dbReference type="PROSITE" id="PS01131">
    <property type="entry name" value="RRNA_A_DIMETH"/>
    <property type="match status" value="1"/>
</dbReference>
<dbReference type="SUPFAM" id="SSF53335">
    <property type="entry name" value="S-adenosyl-L-methionine-dependent methyltransferases"/>
    <property type="match status" value="1"/>
</dbReference>
<feature type="binding site" evidence="5">
    <location>
        <position position="101"/>
    </location>
    <ligand>
        <name>S-adenosyl-L-methionine</name>
        <dbReference type="ChEBI" id="CHEBI:59789"/>
    </ligand>
</feature>
<dbReference type="RefSeq" id="WP_344968053.1">
    <property type="nucleotide sequence ID" value="NZ_BAABDD010000004.1"/>
</dbReference>
<keyword evidence="4 5" id="KW-0694">RNA-binding</keyword>
<feature type="domain" description="Ribosomal RNA adenine methylase transferase N-terminal" evidence="7">
    <location>
        <begin position="22"/>
        <end position="182"/>
    </location>
</feature>
<feature type="binding site" evidence="5">
    <location>
        <position position="15"/>
    </location>
    <ligand>
        <name>S-adenosyl-L-methionine</name>
        <dbReference type="ChEBI" id="CHEBI:59789"/>
    </ligand>
</feature>
<dbReference type="PANTHER" id="PTHR11727">
    <property type="entry name" value="DIMETHYLADENOSINE TRANSFERASE"/>
    <property type="match status" value="1"/>
</dbReference>